<dbReference type="Pfam" id="PF00990">
    <property type="entry name" value="GGDEF"/>
    <property type="match status" value="1"/>
</dbReference>
<dbReference type="CDD" id="cd01949">
    <property type="entry name" value="GGDEF"/>
    <property type="match status" value="1"/>
</dbReference>
<dbReference type="InterPro" id="IPR043128">
    <property type="entry name" value="Rev_trsase/Diguanyl_cyclase"/>
</dbReference>
<dbReference type="PANTHER" id="PTHR45138:SF9">
    <property type="entry name" value="DIGUANYLATE CYCLASE DGCM-RELATED"/>
    <property type="match status" value="1"/>
</dbReference>
<dbReference type="CDD" id="cd18773">
    <property type="entry name" value="PDC1_HK_sensor"/>
    <property type="match status" value="1"/>
</dbReference>
<dbReference type="STRING" id="463014.BAU07_06355"/>
<comment type="catalytic activity">
    <reaction evidence="7">
        <text>2 GTP = 3',3'-c-di-GMP + 2 diphosphate</text>
        <dbReference type="Rhea" id="RHEA:24898"/>
        <dbReference type="ChEBI" id="CHEBI:33019"/>
        <dbReference type="ChEBI" id="CHEBI:37565"/>
        <dbReference type="ChEBI" id="CHEBI:58805"/>
        <dbReference type="EC" id="2.7.7.65"/>
    </reaction>
</comment>
<dbReference type="Pfam" id="PF02743">
    <property type="entry name" value="dCache_1"/>
    <property type="match status" value="1"/>
</dbReference>
<dbReference type="Gene3D" id="3.30.450.20">
    <property type="entry name" value="PAS domain"/>
    <property type="match status" value="1"/>
</dbReference>
<comment type="subcellular location">
    <subcellularLocation>
        <location evidence="1">Cell membrane</location>
        <topology evidence="1">Multi-pass membrane protein</topology>
    </subcellularLocation>
</comment>
<name>A0A193GBY4_9BORD</name>
<accession>A0A193GBY4</accession>
<evidence type="ECO:0000313" key="9">
    <source>
        <dbReference type="EMBL" id="ANN76784.1"/>
    </source>
</evidence>
<keyword evidence="6" id="KW-0472">Membrane</keyword>
<dbReference type="InterPro" id="IPR050469">
    <property type="entry name" value="Diguanylate_Cyclase"/>
</dbReference>
<evidence type="ECO:0000256" key="7">
    <source>
        <dbReference type="ARBA" id="ARBA00034247"/>
    </source>
</evidence>
<dbReference type="SUPFAM" id="SSF103190">
    <property type="entry name" value="Sensory domain-like"/>
    <property type="match status" value="2"/>
</dbReference>
<dbReference type="GO" id="GO:0052621">
    <property type="term" value="F:diguanylate cyclase activity"/>
    <property type="evidence" value="ECO:0007669"/>
    <property type="project" value="UniProtKB-EC"/>
</dbReference>
<dbReference type="FunFam" id="3.30.70.270:FF:000001">
    <property type="entry name" value="Diguanylate cyclase domain protein"/>
    <property type="match status" value="1"/>
</dbReference>
<evidence type="ECO:0000256" key="6">
    <source>
        <dbReference type="ARBA" id="ARBA00023136"/>
    </source>
</evidence>
<evidence type="ECO:0000256" key="2">
    <source>
        <dbReference type="ARBA" id="ARBA00012528"/>
    </source>
</evidence>
<dbReference type="SUPFAM" id="SSF55073">
    <property type="entry name" value="Nucleotide cyclase"/>
    <property type="match status" value="1"/>
</dbReference>
<dbReference type="AlphaFoldDB" id="A0A193GBY4"/>
<proteinExistence type="predicted"/>
<evidence type="ECO:0000256" key="5">
    <source>
        <dbReference type="ARBA" id="ARBA00022989"/>
    </source>
</evidence>
<sequence length="531" mass="58505">MFRIDLRRLILWLCLASVMLALGNSFYASYQVQRDLLLSNTLQGNRAYAAKLATTTENFIRTVQQELAYSASMLSDMATHPQKAGEETRRLLRQNDHFNSVLIVDAEGRVTAVDPPVPGLLGVRLESEAARLALQSHRPSISEPYFGLTGRWVILNSHPIFDPDGRYAGFIAGTLYLHQENALHDLLGEHYYRDGSYLYVVDRTGKLIYHPDTRRIGQLADQNPVVQATMHGESGERRVINTQGVDMLAGYAVVKSTGWGLIAQRPVAGTLKRMDDLLWLTVRNTLPLLAVLLICIGWLSKLIATPLWQLASAAKQMDDMDASDRIRGVRSWYFEAAQLKRALLTGLGSINHKIRNLRRESTTDALTALLNRRGLAKAVEEFASSGIAFAVAVIDIDNFKSINDHHGHDIGDGVIRALASIMRHGSRSNDVLARAGGEEFTMLLPATSLEDAVRAAERLRVSMETTPNPTGGVVTISLGVARYPDHGTDIDTVLKEADKALYQAKKNGRNLTCVADTGVPNGYRVVDRAVG</sequence>
<dbReference type="InterPro" id="IPR029787">
    <property type="entry name" value="Nucleotide_cyclase"/>
</dbReference>
<organism evidence="9 10">
    <name type="scientific">Bordetella flabilis</name>
    <dbReference type="NCBI Taxonomy" id="463014"/>
    <lineage>
        <taxon>Bacteria</taxon>
        <taxon>Pseudomonadati</taxon>
        <taxon>Pseudomonadota</taxon>
        <taxon>Betaproteobacteria</taxon>
        <taxon>Burkholderiales</taxon>
        <taxon>Alcaligenaceae</taxon>
        <taxon>Bordetella</taxon>
    </lineage>
</organism>
<evidence type="ECO:0000256" key="4">
    <source>
        <dbReference type="ARBA" id="ARBA00022692"/>
    </source>
</evidence>
<keyword evidence="10" id="KW-1185">Reference proteome</keyword>
<dbReference type="Gene3D" id="3.30.70.270">
    <property type="match status" value="1"/>
</dbReference>
<dbReference type="EMBL" id="CP016172">
    <property type="protein sequence ID" value="ANN76784.1"/>
    <property type="molecule type" value="Genomic_DNA"/>
</dbReference>
<dbReference type="RefSeq" id="WP_066655086.1">
    <property type="nucleotide sequence ID" value="NZ_CBCSCL010000017.1"/>
</dbReference>
<reference evidence="9 10" key="1">
    <citation type="submission" date="2016-06" db="EMBL/GenBank/DDBJ databases">
        <title>Complete genome sequences of Bordetella bronchialis and Bordetella flabilis.</title>
        <authorList>
            <person name="LiPuma J.J."/>
            <person name="Spilker T."/>
        </authorList>
    </citation>
    <scope>NUCLEOTIDE SEQUENCE [LARGE SCALE GENOMIC DNA]</scope>
    <source>
        <strain evidence="9 10">AU10664</strain>
    </source>
</reference>
<evidence type="ECO:0000259" key="8">
    <source>
        <dbReference type="PROSITE" id="PS50887"/>
    </source>
</evidence>
<protein>
    <recommendedName>
        <fullName evidence="2">diguanylate cyclase</fullName>
        <ecNumber evidence="2">2.7.7.65</ecNumber>
    </recommendedName>
</protein>
<dbReference type="InterPro" id="IPR033479">
    <property type="entry name" value="dCache_1"/>
</dbReference>
<dbReference type="PANTHER" id="PTHR45138">
    <property type="entry name" value="REGULATORY COMPONENTS OF SENSORY TRANSDUCTION SYSTEM"/>
    <property type="match status" value="1"/>
</dbReference>
<evidence type="ECO:0000256" key="3">
    <source>
        <dbReference type="ARBA" id="ARBA00022475"/>
    </source>
</evidence>
<gene>
    <name evidence="9" type="ORF">BAU07_06355</name>
</gene>
<dbReference type="SMART" id="SM00267">
    <property type="entry name" value="GGDEF"/>
    <property type="match status" value="1"/>
</dbReference>
<keyword evidence="4" id="KW-0812">Transmembrane</keyword>
<dbReference type="GO" id="GO:0005886">
    <property type="term" value="C:plasma membrane"/>
    <property type="evidence" value="ECO:0007669"/>
    <property type="project" value="UniProtKB-SubCell"/>
</dbReference>
<dbReference type="PROSITE" id="PS50887">
    <property type="entry name" value="GGDEF"/>
    <property type="match status" value="1"/>
</dbReference>
<keyword evidence="3" id="KW-1003">Cell membrane</keyword>
<keyword evidence="5" id="KW-1133">Transmembrane helix</keyword>
<dbReference type="NCBIfam" id="TIGR00254">
    <property type="entry name" value="GGDEF"/>
    <property type="match status" value="1"/>
</dbReference>
<dbReference type="CDD" id="cd18774">
    <property type="entry name" value="PDC2_HK_sensor"/>
    <property type="match status" value="1"/>
</dbReference>
<dbReference type="InterPro" id="IPR000160">
    <property type="entry name" value="GGDEF_dom"/>
</dbReference>
<dbReference type="KEGG" id="bfz:BAU07_06355"/>
<dbReference type="Proteomes" id="UP000091926">
    <property type="component" value="Chromosome"/>
</dbReference>
<evidence type="ECO:0000256" key="1">
    <source>
        <dbReference type="ARBA" id="ARBA00004651"/>
    </source>
</evidence>
<evidence type="ECO:0000313" key="10">
    <source>
        <dbReference type="Proteomes" id="UP000091926"/>
    </source>
</evidence>
<dbReference type="OrthoDB" id="9813903at2"/>
<dbReference type="InterPro" id="IPR029151">
    <property type="entry name" value="Sensor-like_sf"/>
</dbReference>
<feature type="domain" description="GGDEF" evidence="8">
    <location>
        <begin position="387"/>
        <end position="517"/>
    </location>
</feature>
<dbReference type="EC" id="2.7.7.65" evidence="2"/>